<evidence type="ECO:0000313" key="3">
    <source>
        <dbReference type="Proteomes" id="UP001454086"/>
    </source>
</evidence>
<dbReference type="InterPro" id="IPR012902">
    <property type="entry name" value="N_methyl_site"/>
</dbReference>
<organism evidence="2 3">
    <name type="scientific">Enterocloster hominis</name>
    <name type="common">ex Hitch et al. 2024</name>
    <dbReference type="NCBI Taxonomy" id="1917870"/>
    <lineage>
        <taxon>Bacteria</taxon>
        <taxon>Bacillati</taxon>
        <taxon>Bacillota</taxon>
        <taxon>Clostridia</taxon>
        <taxon>Lachnospirales</taxon>
        <taxon>Lachnospiraceae</taxon>
        <taxon>Enterocloster</taxon>
    </lineage>
</organism>
<keyword evidence="3" id="KW-1185">Reference proteome</keyword>
<sequence length="122" mass="13541">MKRQNRGRTYMEIHSRQEGFTMIEVITATALLAVTVSGFLMMSGANAGLLAKEHRMGRMNYELSSMSGAGAGEATGNTLVVEFYMENESAFGDYAAEESFDEFRVSAAPEDLDSSMTFYRHR</sequence>
<proteinExistence type="predicted"/>
<accession>A0ABV1D190</accession>
<dbReference type="NCBIfam" id="TIGR02532">
    <property type="entry name" value="IV_pilin_GFxxxE"/>
    <property type="match status" value="1"/>
</dbReference>
<keyword evidence="1" id="KW-0812">Transmembrane</keyword>
<keyword evidence="1" id="KW-0472">Membrane</keyword>
<protein>
    <submittedName>
        <fullName evidence="2">Prepilin-type N-terminal cleavage/methylation domain-containing protein</fullName>
    </submittedName>
</protein>
<keyword evidence="1" id="KW-1133">Transmembrane helix</keyword>
<gene>
    <name evidence="2" type="ORF">WMQ36_04190</name>
</gene>
<reference evidence="2 3" key="1">
    <citation type="submission" date="2024-03" db="EMBL/GenBank/DDBJ databases">
        <title>Human intestinal bacterial collection.</title>
        <authorList>
            <person name="Pauvert C."/>
            <person name="Hitch T.C.A."/>
            <person name="Clavel T."/>
        </authorList>
    </citation>
    <scope>NUCLEOTIDE SEQUENCE [LARGE SCALE GENOMIC DNA]</scope>
    <source>
        <strain evidence="2 3">CLA-SR-H021</strain>
    </source>
</reference>
<dbReference type="Proteomes" id="UP001454086">
    <property type="component" value="Unassembled WGS sequence"/>
</dbReference>
<comment type="caution">
    <text evidence="2">The sequence shown here is derived from an EMBL/GenBank/DDBJ whole genome shotgun (WGS) entry which is preliminary data.</text>
</comment>
<name>A0ABV1D190_9FIRM</name>
<evidence type="ECO:0000313" key="2">
    <source>
        <dbReference type="EMBL" id="MEQ2424163.1"/>
    </source>
</evidence>
<dbReference type="RefSeq" id="WP_120056519.1">
    <property type="nucleotide sequence ID" value="NZ_JBBMFM010000009.1"/>
</dbReference>
<evidence type="ECO:0000256" key="1">
    <source>
        <dbReference type="SAM" id="Phobius"/>
    </source>
</evidence>
<dbReference type="Pfam" id="PF07963">
    <property type="entry name" value="N_methyl"/>
    <property type="match status" value="1"/>
</dbReference>
<dbReference type="EMBL" id="JBBMFM010000009">
    <property type="protein sequence ID" value="MEQ2424163.1"/>
    <property type="molecule type" value="Genomic_DNA"/>
</dbReference>
<feature type="transmembrane region" description="Helical" evidence="1">
    <location>
        <begin position="21"/>
        <end position="42"/>
    </location>
</feature>